<name>A0A1V0SA10_9VIRU</name>
<reference evidence="1" key="1">
    <citation type="journal article" date="2017" name="Science">
        <title>Giant viruses with an expanded complement of translation system components.</title>
        <authorList>
            <person name="Schulz F."/>
            <person name="Yutin N."/>
            <person name="Ivanova N.N."/>
            <person name="Ortega D.R."/>
            <person name="Lee T.K."/>
            <person name="Vierheilig J."/>
            <person name="Daims H."/>
            <person name="Horn M."/>
            <person name="Wagner M."/>
            <person name="Jensen G.J."/>
            <person name="Kyrpides N.C."/>
            <person name="Koonin E.V."/>
            <person name="Woyke T."/>
        </authorList>
    </citation>
    <scope>NUCLEOTIDE SEQUENCE</scope>
    <source>
        <strain evidence="1">CTV1</strain>
    </source>
</reference>
<evidence type="ECO:0000313" key="1">
    <source>
        <dbReference type="EMBL" id="ARF08542.1"/>
    </source>
</evidence>
<organism evidence="1">
    <name type="scientific">Catovirus CTV1</name>
    <dbReference type="NCBI Taxonomy" id="1977631"/>
    <lineage>
        <taxon>Viruses</taxon>
        <taxon>Varidnaviria</taxon>
        <taxon>Bamfordvirae</taxon>
        <taxon>Nucleocytoviricota</taxon>
        <taxon>Megaviricetes</taxon>
        <taxon>Imitervirales</taxon>
        <taxon>Mimiviridae</taxon>
        <taxon>Klosneuvirinae</taxon>
        <taxon>Catovirus</taxon>
    </lineage>
</organism>
<sequence length="121" mass="14408">MIRVCIGEKSVYIDQNKVKYPNNYIVNYAKFNKESWVTDETVYIGEDHMAFEIFCDYVIPILYNEIFDVKSITYDNISYIRAALKFLLLEPLLERNIDDYYKNINTEILQNLSSINHDKFV</sequence>
<gene>
    <name evidence="1" type="ORF">Catovirus_1_592</name>
</gene>
<proteinExistence type="predicted"/>
<dbReference type="EMBL" id="KY684083">
    <property type="protein sequence ID" value="ARF08542.1"/>
    <property type="molecule type" value="Genomic_DNA"/>
</dbReference>
<accession>A0A1V0SA10</accession>
<protein>
    <submittedName>
        <fullName evidence="1">Uncharacterized protein</fullName>
    </submittedName>
</protein>